<keyword evidence="1" id="KW-1133">Transmembrane helix</keyword>
<protein>
    <recommendedName>
        <fullName evidence="4">ABC transporter permease</fullName>
    </recommendedName>
</protein>
<feature type="transmembrane region" description="Helical" evidence="1">
    <location>
        <begin position="526"/>
        <end position="544"/>
    </location>
</feature>
<organism evidence="2 3">
    <name type="scientific">Clostridium omnivorum</name>
    <dbReference type="NCBI Taxonomy" id="1604902"/>
    <lineage>
        <taxon>Bacteria</taxon>
        <taxon>Bacillati</taxon>
        <taxon>Bacillota</taxon>
        <taxon>Clostridia</taxon>
        <taxon>Eubacteriales</taxon>
        <taxon>Clostridiaceae</taxon>
        <taxon>Clostridium</taxon>
    </lineage>
</organism>
<evidence type="ECO:0000313" key="2">
    <source>
        <dbReference type="EMBL" id="GLC31538.1"/>
    </source>
</evidence>
<dbReference type="RefSeq" id="WP_264850864.1">
    <property type="nucleotide sequence ID" value="NZ_BRXR01000001.1"/>
</dbReference>
<feature type="transmembrane region" description="Helical" evidence="1">
    <location>
        <begin position="91"/>
        <end position="113"/>
    </location>
</feature>
<proteinExistence type="predicted"/>
<feature type="transmembrane region" description="Helical" evidence="1">
    <location>
        <begin position="162"/>
        <end position="190"/>
    </location>
</feature>
<keyword evidence="1" id="KW-0472">Membrane</keyword>
<keyword evidence="3" id="KW-1185">Reference proteome</keyword>
<gene>
    <name evidence="2" type="ORF">bsdE14_29480</name>
</gene>
<feature type="transmembrane region" description="Helical" evidence="1">
    <location>
        <begin position="435"/>
        <end position="457"/>
    </location>
</feature>
<evidence type="ECO:0000256" key="1">
    <source>
        <dbReference type="SAM" id="Phobius"/>
    </source>
</evidence>
<keyword evidence="1" id="KW-0812">Transmembrane</keyword>
<feature type="transmembrane region" description="Helical" evidence="1">
    <location>
        <begin position="502"/>
        <end position="519"/>
    </location>
</feature>
<name>A0ABQ5N8I6_9CLOT</name>
<evidence type="ECO:0000313" key="3">
    <source>
        <dbReference type="Proteomes" id="UP001208567"/>
    </source>
</evidence>
<feature type="transmembrane region" description="Helical" evidence="1">
    <location>
        <begin position="134"/>
        <end position="156"/>
    </location>
</feature>
<dbReference type="Proteomes" id="UP001208567">
    <property type="component" value="Unassembled WGS sequence"/>
</dbReference>
<feature type="transmembrane region" description="Helical" evidence="1">
    <location>
        <begin position="63"/>
        <end position="85"/>
    </location>
</feature>
<feature type="transmembrane region" description="Helical" evidence="1">
    <location>
        <begin position="386"/>
        <end position="404"/>
    </location>
</feature>
<evidence type="ECO:0008006" key="4">
    <source>
        <dbReference type="Google" id="ProtNLM"/>
    </source>
</evidence>
<reference evidence="2 3" key="1">
    <citation type="journal article" date="2024" name="Int. J. Syst. Evol. Microbiol.">
        <title>Clostridium omnivorum sp. nov., isolated from anoxic soil under the treatment of reductive soil disinfestation.</title>
        <authorList>
            <person name="Ueki A."/>
            <person name="Tonouchi A."/>
            <person name="Kaku N."/>
            <person name="Honma S."/>
            <person name="Ueki K."/>
        </authorList>
    </citation>
    <scope>NUCLEOTIDE SEQUENCE [LARGE SCALE GENOMIC DNA]</scope>
    <source>
        <strain evidence="2 3">E14</strain>
    </source>
</reference>
<sequence>MVEYKIFKLLDVFKALFIKAGIDYDIMKRIIQLKIIMDGRSVPTVLNNQNYDNSKASAFKKSLISYGFTGVMIGLFMLVPLPMFYKMNVQIGIIIFMIMLTMISDFSTVLLDIKDKNILVPRPINEKTISAAKIIHIFIYLSIINMCIAGPSLIIGTFRYGIVFFLLFFLQLFFITTLVLFFTSLLYYIVLKYFDGEKLKDIINYFQIILSVFMAISYQFVGRIFEVSDMKLFYHVKLWHYFIPSMWFTGMYSMIFDKNFSYYNVCFALLSTIVPVVGILIYFKVVAPYFEKNLQKLGNNRLEKQKKDSLKVICQRYIAELICKDKTEKNLYVFTRNMISSERKLKLSLYPNLAMAIAFPLIFLVNGISMKKSFYENIEKIISGKGYFGIYITVLSLVAAFTVLSCSEKANGAWVYKALPIENPGIIFKGAVKAYIMKIVFPTFGIVSLIFLIIFRFTIVKDMVVILLSLLVILLLMFKFFMKQLPFSKEFGYVQSQNYKLVISNIALTGGAAFLHYFLSKMPYAILVYIGVLTLVLIIIWNSAFKLSWEEFLK</sequence>
<dbReference type="EMBL" id="BRXR01000001">
    <property type="protein sequence ID" value="GLC31538.1"/>
    <property type="molecule type" value="Genomic_DNA"/>
</dbReference>
<feature type="transmembrane region" description="Helical" evidence="1">
    <location>
        <begin position="262"/>
        <end position="283"/>
    </location>
</feature>
<feature type="transmembrane region" description="Helical" evidence="1">
    <location>
        <begin position="464"/>
        <end position="482"/>
    </location>
</feature>
<accession>A0ABQ5N8I6</accession>
<feature type="transmembrane region" description="Helical" evidence="1">
    <location>
        <begin position="202"/>
        <end position="218"/>
    </location>
</feature>
<comment type="caution">
    <text evidence="2">The sequence shown here is derived from an EMBL/GenBank/DDBJ whole genome shotgun (WGS) entry which is preliminary data.</text>
</comment>
<feature type="transmembrane region" description="Helical" evidence="1">
    <location>
        <begin position="238"/>
        <end position="255"/>
    </location>
</feature>
<feature type="transmembrane region" description="Helical" evidence="1">
    <location>
        <begin position="347"/>
        <end position="365"/>
    </location>
</feature>